<protein>
    <recommendedName>
        <fullName evidence="2">Putative snRNP Sm-like protein</fullName>
    </recommendedName>
</protein>
<dbReference type="EMBL" id="DSKP01000135">
    <property type="protein sequence ID" value="HEB48911.1"/>
    <property type="molecule type" value="Genomic_DNA"/>
</dbReference>
<dbReference type="InterPro" id="IPR010920">
    <property type="entry name" value="LSM_dom_sf"/>
</dbReference>
<evidence type="ECO:0000256" key="1">
    <source>
        <dbReference type="ARBA" id="ARBA00006850"/>
    </source>
</evidence>
<accession>A0A7C1P3A2</accession>
<dbReference type="GO" id="GO:1990904">
    <property type="term" value="C:ribonucleoprotein complex"/>
    <property type="evidence" value="ECO:0007669"/>
    <property type="project" value="UniProtKB-KW"/>
</dbReference>
<feature type="domain" description="Sm" evidence="4">
    <location>
        <begin position="3"/>
        <end position="73"/>
    </location>
</feature>
<dbReference type="Pfam" id="PF01423">
    <property type="entry name" value="LSM"/>
    <property type="match status" value="1"/>
</dbReference>
<evidence type="ECO:0000259" key="4">
    <source>
        <dbReference type="PROSITE" id="PS52002"/>
    </source>
</evidence>
<dbReference type="GO" id="GO:0003723">
    <property type="term" value="F:RNA binding"/>
    <property type="evidence" value="ECO:0007669"/>
    <property type="project" value="InterPro"/>
</dbReference>
<dbReference type="SUPFAM" id="SSF50182">
    <property type="entry name" value="Sm-like ribonucleoproteins"/>
    <property type="match status" value="1"/>
</dbReference>
<dbReference type="InterPro" id="IPR001163">
    <property type="entry name" value="Sm_dom_euk/arc"/>
</dbReference>
<dbReference type="PROSITE" id="PS52002">
    <property type="entry name" value="SM"/>
    <property type="match status" value="1"/>
</dbReference>
<dbReference type="InterPro" id="IPR047575">
    <property type="entry name" value="Sm"/>
</dbReference>
<sequence length="73" mass="7965">MLNAVDMLSSSIGKSVLVKLKGGRELRGTLKGYDYHLNLVLENAEETRGTRTRQLGTIVVRGDNIVLISPAPE</sequence>
<dbReference type="PANTHER" id="PTHR10553">
    <property type="entry name" value="SMALL NUCLEAR RIBONUCLEOPROTEIN"/>
    <property type="match status" value="1"/>
</dbReference>
<evidence type="ECO:0000313" key="6">
    <source>
        <dbReference type="EMBL" id="HHP04149.1"/>
    </source>
</evidence>
<name>A0A7C1P3A2_THEPE</name>
<reference evidence="5" key="1">
    <citation type="journal article" date="2020" name="mSystems">
        <title>Genome- and Community-Level Interaction Insights into Carbon Utilization and Element Cycling Functions of Hydrothermarchaeota in Hydrothermal Sediment.</title>
        <authorList>
            <person name="Zhou Z."/>
            <person name="Liu Y."/>
            <person name="Xu W."/>
            <person name="Pan J."/>
            <person name="Luo Z.H."/>
            <person name="Li M."/>
        </authorList>
    </citation>
    <scope>NUCLEOTIDE SEQUENCE [LARGE SCALE GENOMIC DNA]</scope>
    <source>
        <strain evidence="6">SpSt-1125</strain>
        <strain evidence="5">SpSt-25</strain>
    </source>
</reference>
<organism evidence="5">
    <name type="scientific">Thermofilum pendens</name>
    <dbReference type="NCBI Taxonomy" id="2269"/>
    <lineage>
        <taxon>Archaea</taxon>
        <taxon>Thermoproteota</taxon>
        <taxon>Thermoprotei</taxon>
        <taxon>Thermofilales</taxon>
        <taxon>Thermofilaceae</taxon>
        <taxon>Thermofilum</taxon>
    </lineage>
</organism>
<dbReference type="InterPro" id="IPR022901">
    <property type="entry name" value="snRNP_Sm-like_arc"/>
</dbReference>
<dbReference type="CDD" id="cd01731">
    <property type="entry name" value="archaeal_Sm1"/>
    <property type="match status" value="1"/>
</dbReference>
<dbReference type="SMART" id="SM00651">
    <property type="entry name" value="Sm"/>
    <property type="match status" value="1"/>
</dbReference>
<dbReference type="Gene3D" id="2.30.30.100">
    <property type="match status" value="1"/>
</dbReference>
<dbReference type="AlphaFoldDB" id="A0A7C1P3A2"/>
<evidence type="ECO:0000313" key="5">
    <source>
        <dbReference type="EMBL" id="HEB48911.1"/>
    </source>
</evidence>
<evidence type="ECO:0000256" key="3">
    <source>
        <dbReference type="ARBA" id="ARBA00023274"/>
    </source>
</evidence>
<comment type="caution">
    <text evidence="5">The sequence shown here is derived from an EMBL/GenBank/DDBJ whole genome shotgun (WGS) entry which is preliminary data.</text>
</comment>
<dbReference type="EMBL" id="DRZM01000008">
    <property type="protein sequence ID" value="HHP04149.1"/>
    <property type="molecule type" value="Genomic_DNA"/>
</dbReference>
<evidence type="ECO:0000256" key="2">
    <source>
        <dbReference type="ARBA" id="ARBA00021121"/>
    </source>
</evidence>
<gene>
    <name evidence="6" type="ORF">ENM88_00165</name>
    <name evidence="5" type="ORF">ENP77_03865</name>
</gene>
<keyword evidence="3" id="KW-0687">Ribonucleoprotein</keyword>
<dbReference type="InterPro" id="IPR044641">
    <property type="entry name" value="Lsm7/SmG-like"/>
</dbReference>
<dbReference type="PANTHER" id="PTHR10553:SF5">
    <property type="entry name" value="U6 SNRNA-ASSOCIATED SM-LIKE PROTEIN LSM7"/>
    <property type="match status" value="1"/>
</dbReference>
<comment type="similarity">
    <text evidence="1">Belongs to the snRNP Sm proteins family.</text>
</comment>
<proteinExistence type="inferred from homology"/>